<gene>
    <name evidence="1" type="ORF">SAMN06265350_10683</name>
</gene>
<keyword evidence="2" id="KW-1185">Reference proteome</keyword>
<dbReference type="AlphaFoldDB" id="A0A521D8Z7"/>
<protein>
    <submittedName>
        <fullName evidence="1">Uncharacterized protein</fullName>
    </submittedName>
</protein>
<reference evidence="1 2" key="1">
    <citation type="submission" date="2017-05" db="EMBL/GenBank/DDBJ databases">
        <authorList>
            <person name="Varghese N."/>
            <person name="Submissions S."/>
        </authorList>
    </citation>
    <scope>NUCLEOTIDE SEQUENCE [LARGE SCALE GENOMIC DNA]</scope>
    <source>
        <strain evidence="1 2">DSM 21342</strain>
    </source>
</reference>
<evidence type="ECO:0000313" key="2">
    <source>
        <dbReference type="Proteomes" id="UP000315971"/>
    </source>
</evidence>
<dbReference type="EMBL" id="FXSZ01000006">
    <property type="protein sequence ID" value="SMO68177.1"/>
    <property type="molecule type" value="Genomic_DNA"/>
</dbReference>
<accession>A0A521D8Z7</accession>
<dbReference type="OrthoDB" id="1495536at2"/>
<proteinExistence type="predicted"/>
<organism evidence="1 2">
    <name type="scientific">Solitalea koreensis</name>
    <dbReference type="NCBI Taxonomy" id="543615"/>
    <lineage>
        <taxon>Bacteria</taxon>
        <taxon>Pseudomonadati</taxon>
        <taxon>Bacteroidota</taxon>
        <taxon>Sphingobacteriia</taxon>
        <taxon>Sphingobacteriales</taxon>
        <taxon>Sphingobacteriaceae</taxon>
        <taxon>Solitalea</taxon>
    </lineage>
</organism>
<evidence type="ECO:0000313" key="1">
    <source>
        <dbReference type="EMBL" id="SMO68177.1"/>
    </source>
</evidence>
<dbReference type="Proteomes" id="UP000315971">
    <property type="component" value="Unassembled WGS sequence"/>
</dbReference>
<sequence>MKTIEVPTELAPIIEGVIRHYKYAMDKHPTFPNDLIKQAAVVAEEAGELLREANNDNIGLSRHECYQTAAVSFRMLVYLETTLNS</sequence>
<dbReference type="RefSeq" id="WP_142604025.1">
    <property type="nucleotide sequence ID" value="NZ_FXSZ01000006.1"/>
</dbReference>
<name>A0A521D8Z7_9SPHI</name>